<evidence type="ECO:0000256" key="1">
    <source>
        <dbReference type="ARBA" id="ARBA00004651"/>
    </source>
</evidence>
<accession>A0A9X1YNM9</accession>
<evidence type="ECO:0000256" key="3">
    <source>
        <dbReference type="ARBA" id="ARBA00022692"/>
    </source>
</evidence>
<dbReference type="EMBL" id="JAJLJH010000014">
    <property type="protein sequence ID" value="MCK9689366.1"/>
    <property type="molecule type" value="Genomic_DNA"/>
</dbReference>
<keyword evidence="5 6" id="KW-0472">Membrane</keyword>
<dbReference type="PANTHER" id="PTHR32196:SF72">
    <property type="entry name" value="RIBOSE IMPORT PERMEASE PROTEIN RBSC"/>
    <property type="match status" value="1"/>
</dbReference>
<keyword evidence="2" id="KW-1003">Cell membrane</keyword>
<evidence type="ECO:0000256" key="4">
    <source>
        <dbReference type="ARBA" id="ARBA00022989"/>
    </source>
</evidence>
<feature type="transmembrane region" description="Helical" evidence="6">
    <location>
        <begin position="103"/>
        <end position="122"/>
    </location>
</feature>
<reference evidence="7" key="1">
    <citation type="submission" date="2021-11" db="EMBL/GenBank/DDBJ databases">
        <title>BS-T2-15 a new species belonging to the Comamonadaceae family isolated from the soil of a French oak forest.</title>
        <authorList>
            <person name="Mieszkin S."/>
            <person name="Alain K."/>
        </authorList>
    </citation>
    <scope>NUCLEOTIDE SEQUENCE</scope>
    <source>
        <strain evidence="7">BS-T2-15</strain>
    </source>
</reference>
<evidence type="ECO:0000256" key="5">
    <source>
        <dbReference type="ARBA" id="ARBA00023136"/>
    </source>
</evidence>
<comment type="subcellular location">
    <subcellularLocation>
        <location evidence="1">Cell membrane</location>
        <topology evidence="1">Multi-pass membrane protein</topology>
    </subcellularLocation>
</comment>
<protein>
    <submittedName>
        <fullName evidence="7">ABC transporter permease</fullName>
    </submittedName>
</protein>
<evidence type="ECO:0000256" key="2">
    <source>
        <dbReference type="ARBA" id="ARBA00022475"/>
    </source>
</evidence>
<comment type="caution">
    <text evidence="7">The sequence shown here is derived from an EMBL/GenBank/DDBJ whole genome shotgun (WGS) entry which is preliminary data.</text>
</comment>
<dbReference type="PANTHER" id="PTHR32196">
    <property type="entry name" value="ABC TRANSPORTER PERMEASE PROTEIN YPHD-RELATED-RELATED"/>
    <property type="match status" value="1"/>
</dbReference>
<feature type="transmembrane region" description="Helical" evidence="6">
    <location>
        <begin position="166"/>
        <end position="187"/>
    </location>
</feature>
<dbReference type="GO" id="GO:0022857">
    <property type="term" value="F:transmembrane transporter activity"/>
    <property type="evidence" value="ECO:0007669"/>
    <property type="project" value="InterPro"/>
</dbReference>
<feature type="transmembrane region" description="Helical" evidence="6">
    <location>
        <begin position="275"/>
        <end position="294"/>
    </location>
</feature>
<name>A0A9X1YNM9_9BURK</name>
<keyword evidence="3 6" id="KW-0812">Transmembrane</keyword>
<dbReference type="InterPro" id="IPR001851">
    <property type="entry name" value="ABC_transp_permease"/>
</dbReference>
<keyword evidence="4 6" id="KW-1133">Transmembrane helix</keyword>
<feature type="transmembrane region" description="Helical" evidence="6">
    <location>
        <begin position="80"/>
        <end position="97"/>
    </location>
</feature>
<evidence type="ECO:0000313" key="7">
    <source>
        <dbReference type="EMBL" id="MCK9689366.1"/>
    </source>
</evidence>
<feature type="transmembrane region" description="Helical" evidence="6">
    <location>
        <begin position="249"/>
        <end position="268"/>
    </location>
</feature>
<organism evidence="7 8">
    <name type="scientific">Scleromatobacter humisilvae</name>
    <dbReference type="NCBI Taxonomy" id="2897159"/>
    <lineage>
        <taxon>Bacteria</taxon>
        <taxon>Pseudomonadati</taxon>
        <taxon>Pseudomonadota</taxon>
        <taxon>Betaproteobacteria</taxon>
        <taxon>Burkholderiales</taxon>
        <taxon>Sphaerotilaceae</taxon>
        <taxon>Scleromatobacter</taxon>
    </lineage>
</organism>
<feature type="transmembrane region" description="Helical" evidence="6">
    <location>
        <begin position="12"/>
        <end position="34"/>
    </location>
</feature>
<feature type="transmembrane region" description="Helical" evidence="6">
    <location>
        <begin position="54"/>
        <end position="73"/>
    </location>
</feature>
<evidence type="ECO:0000313" key="8">
    <source>
        <dbReference type="Proteomes" id="UP001139353"/>
    </source>
</evidence>
<dbReference type="CDD" id="cd06579">
    <property type="entry name" value="TM_PBP1_transp_AraH_like"/>
    <property type="match status" value="1"/>
</dbReference>
<gene>
    <name evidence="7" type="ORF">LPC04_26915</name>
</gene>
<sequence length="325" mass="33578">MTSSKPLTTRAALTSAVGTVAGLLVALALMVGFFSWQSEYFFTADTFITIANDIPAVAVTAVGMTFVLIIAGIDLSVGSTMALAAAVAGIAMLQWHWSLLPATFLAMGVGVVVGAINGAISVAWRLPSFIVTLGMLEMARGAAYLATDSRTQYIGGKIDWLGKPIVLGLSPQFFIAIVIVVVAQIVLTRTVFGRSLIGIGTNEEAMRLAGVDPRPLKVIVFALAGLLAGLGGVFLSSRLEAADPNAGTGAELVVIASVVIGGTSLMGGRGSVASTFFGVLVISVLEAGLAQIGASEPTKRIITGFVIIIAVVLDTLRERRKKRGS</sequence>
<evidence type="ECO:0000256" key="6">
    <source>
        <dbReference type="SAM" id="Phobius"/>
    </source>
</evidence>
<dbReference type="RefSeq" id="WP_275685417.1">
    <property type="nucleotide sequence ID" value="NZ_JAJLJH010000014.1"/>
</dbReference>
<dbReference type="AlphaFoldDB" id="A0A9X1YNM9"/>
<dbReference type="Proteomes" id="UP001139353">
    <property type="component" value="Unassembled WGS sequence"/>
</dbReference>
<dbReference type="GO" id="GO:0005886">
    <property type="term" value="C:plasma membrane"/>
    <property type="evidence" value="ECO:0007669"/>
    <property type="project" value="UniProtKB-SubCell"/>
</dbReference>
<feature type="transmembrane region" description="Helical" evidence="6">
    <location>
        <begin position="216"/>
        <end position="237"/>
    </location>
</feature>
<proteinExistence type="predicted"/>
<dbReference type="Pfam" id="PF02653">
    <property type="entry name" value="BPD_transp_2"/>
    <property type="match status" value="1"/>
</dbReference>
<keyword evidence="8" id="KW-1185">Reference proteome</keyword>